<dbReference type="AlphaFoldDB" id="A0A382ZSL3"/>
<sequence>HFPDQIKINNWVLGKSSLVVTTWDLSKVIHQNQLKEGDVLLINLVDYKKAIFRIQPCHKNKLHLARLKMRSLFTSMEATLNKLCKIDSFCSVGLEKQLLYTFYHLDESLLEIPAFSLTDFLESLTTLEIVACEDGGGRLVPGWENHPSRFVCEEKPRSSRGETGSLDKIFRDLGLAFNKDEFVSILYTVMGSEVYKLESVFNILFGGEGKLFRNQNQHEVFYSHLRKLLKTICADLKQPESRVTATLRNQTVGIK</sequence>
<dbReference type="EMBL" id="UINC01186294">
    <property type="protein sequence ID" value="SVD98452.1"/>
    <property type="molecule type" value="Genomic_DNA"/>
</dbReference>
<gene>
    <name evidence="1" type="ORF">METZ01_LOCUS451306</name>
</gene>
<feature type="non-terminal residue" evidence="1">
    <location>
        <position position="1"/>
    </location>
</feature>
<proteinExistence type="predicted"/>
<name>A0A382ZSL3_9ZZZZ</name>
<feature type="non-terminal residue" evidence="1">
    <location>
        <position position="255"/>
    </location>
</feature>
<reference evidence="1" key="1">
    <citation type="submission" date="2018-05" db="EMBL/GenBank/DDBJ databases">
        <authorList>
            <person name="Lanie J.A."/>
            <person name="Ng W.-L."/>
            <person name="Kazmierczak K.M."/>
            <person name="Andrzejewski T.M."/>
            <person name="Davidsen T.M."/>
            <person name="Wayne K.J."/>
            <person name="Tettelin H."/>
            <person name="Glass J.I."/>
            <person name="Rusch D."/>
            <person name="Podicherti R."/>
            <person name="Tsui H.-C.T."/>
            <person name="Winkler M.E."/>
        </authorList>
    </citation>
    <scope>NUCLEOTIDE SEQUENCE</scope>
</reference>
<evidence type="ECO:0000313" key="1">
    <source>
        <dbReference type="EMBL" id="SVD98452.1"/>
    </source>
</evidence>
<accession>A0A382ZSL3</accession>
<protein>
    <submittedName>
        <fullName evidence="1">Uncharacterized protein</fullName>
    </submittedName>
</protein>
<organism evidence="1">
    <name type="scientific">marine metagenome</name>
    <dbReference type="NCBI Taxonomy" id="408172"/>
    <lineage>
        <taxon>unclassified sequences</taxon>
        <taxon>metagenomes</taxon>
        <taxon>ecological metagenomes</taxon>
    </lineage>
</organism>